<feature type="repeat" description="PPR" evidence="6">
    <location>
        <begin position="456"/>
        <end position="490"/>
    </location>
</feature>
<accession>A0A6V7QRZ6</accession>
<dbReference type="Pfam" id="PF01535">
    <property type="entry name" value="PPR"/>
    <property type="match status" value="1"/>
</dbReference>
<evidence type="ECO:0000259" key="8">
    <source>
        <dbReference type="PROSITE" id="PS51910"/>
    </source>
</evidence>
<evidence type="ECO:0000313" key="9">
    <source>
        <dbReference type="EMBL" id="CAD1845990.1"/>
    </source>
</evidence>
<feature type="repeat" description="PPR" evidence="6">
    <location>
        <begin position="250"/>
        <end position="284"/>
    </location>
</feature>
<evidence type="ECO:0000256" key="1">
    <source>
        <dbReference type="ARBA" id="ARBA00007626"/>
    </source>
</evidence>
<feature type="repeat" description="PPR" evidence="6">
    <location>
        <begin position="700"/>
        <end position="734"/>
    </location>
</feature>
<dbReference type="EMBL" id="CAJEUB010000010">
    <property type="protein sequence ID" value="CAD1845990.1"/>
    <property type="molecule type" value="Genomic_DNA"/>
</dbReference>
<dbReference type="InterPro" id="IPR001579">
    <property type="entry name" value="Glyco_hydro_18_chit_AS"/>
</dbReference>
<dbReference type="InterPro" id="IPR011990">
    <property type="entry name" value="TPR-like_helical_dom_sf"/>
</dbReference>
<dbReference type="SUPFAM" id="SSF48452">
    <property type="entry name" value="TPR-like"/>
    <property type="match status" value="1"/>
</dbReference>
<sequence>MLSSSDCFRSLISPKPTDFGVSGTAKFAFPKPGCCFKAQNRIFLRNLIRASAESKIRCTVPEREVENKRLNKWASYGGCIPAMLRALESVRDLDEALKPWEGGLSNKERTIILKEQSDWRRAIEIFDWFKRKGCYEINVIHYNVLLTILGRAQKWDLVFDLWSEMQSNGILPSNATYGTLINACCKGGLNNETLVWLGHMYKKGVEPDEVTMSVILQAYKKAGEFKKAELFFKRWSLDTTDGPERRKTYSLYTYNTLIDTYGKAGQLEKASEKFSQMLREGIFPDVVTFNTMIHICGSHGRLEEVHSLMMMMEELRCLPDTRTYNILVSLFLKNDDIDTAESYFLRMKEDGLIPDIVSYRTLLYAYSIRKMVGKAEALLQEMEKNGLVIDEYTQSALTRMYISSGMLEQSWSWFERFCDNMSSECFSANIDAFGENGHLSLAENAFCCCLGRQKLSVLVFNVMIKAYGIGKKYDKSRELFDKMEKYGIFPDSCTYNSLIQILSAAGLPKKAVSYVRRMKEAGFVSDCVPYSVVMDSFAKLGELQMVEDLFKEMTSFGISADIVVYSILIDAYAEVGDVQQAVKYVDSLKRAGFAVNLIIRNSLIKLYTKVGLLREAQETYELVKSSDDSPEVYSSNCMINLYNDYAMVREAEEVFENLRNSRKANEFSYAMMMCLYKKVGRVDDAYRVSQEMQALGLLTDILSYNSMLGLYASGGRMKEAVKCFQQMLASGVKPNDATFKTLGLILIKRGAPSSAIEHLEMVRRNDAQVGLKEWIKALRALVRFDDSNLTIGVPGRQVLRCTDQSGRRIPLPPRLCPRLHDRLVPHADQRQFIPFWDTTNLTPSAVAAIKQSNPNVKVAVSLGGYSVGGGPPANFTPSSIDSWVGNAVSSLTSMIQQYNLDGIDVDYENFLADPDTFTECIGQLITTLKNNGVISFVSIAPYDDPDIQSHYQALWASYSGVIDYVNFQFYGYDSSTTVDQYVSYYNAQQANYNGGSILASFNTDNNPQFVSVQTALSACQSLQAAGNLFGIFVWSADNSLSEGFTYEEQAEALLANAQ</sequence>
<keyword evidence="4" id="KW-0809">Transit peptide</keyword>
<evidence type="ECO:0000256" key="5">
    <source>
        <dbReference type="ARBA" id="ARBA00023295"/>
    </source>
</evidence>
<organism evidence="9">
    <name type="scientific">Ananas comosus var. bracteatus</name>
    <name type="common">red pineapple</name>
    <dbReference type="NCBI Taxonomy" id="296719"/>
    <lineage>
        <taxon>Eukaryota</taxon>
        <taxon>Viridiplantae</taxon>
        <taxon>Streptophyta</taxon>
        <taxon>Embryophyta</taxon>
        <taxon>Tracheophyta</taxon>
        <taxon>Spermatophyta</taxon>
        <taxon>Magnoliopsida</taxon>
        <taxon>Liliopsida</taxon>
        <taxon>Poales</taxon>
        <taxon>Bromeliaceae</taxon>
        <taxon>Bromelioideae</taxon>
        <taxon>Ananas</taxon>
    </lineage>
</organism>
<feature type="domain" description="GH18" evidence="8">
    <location>
        <begin position="797"/>
        <end position="1057"/>
    </location>
</feature>
<dbReference type="GO" id="GO:0004553">
    <property type="term" value="F:hydrolase activity, hydrolyzing O-glycosyl compounds"/>
    <property type="evidence" value="ECO:0007669"/>
    <property type="project" value="InterPro"/>
</dbReference>
<comment type="similarity">
    <text evidence="1">Belongs to the PPR family. P subfamily.</text>
</comment>
<dbReference type="CDD" id="cd06544">
    <property type="entry name" value="GH18_narbonin"/>
    <property type="match status" value="1"/>
</dbReference>
<feature type="repeat" description="PPR" evidence="6">
    <location>
        <begin position="491"/>
        <end position="525"/>
    </location>
</feature>
<dbReference type="SUPFAM" id="SSF51445">
    <property type="entry name" value="(Trans)glycosidases"/>
    <property type="match status" value="1"/>
</dbReference>
<dbReference type="InterPro" id="IPR002885">
    <property type="entry name" value="PPR_rpt"/>
</dbReference>
<dbReference type="Pfam" id="PF00704">
    <property type="entry name" value="Glyco_hydro_18"/>
    <property type="match status" value="1"/>
</dbReference>
<dbReference type="InterPro" id="IPR001223">
    <property type="entry name" value="Glyco_hydro18_cat"/>
</dbReference>
<evidence type="ECO:0000256" key="7">
    <source>
        <dbReference type="RuleBase" id="RU000489"/>
    </source>
</evidence>
<evidence type="ECO:0000256" key="3">
    <source>
        <dbReference type="ARBA" id="ARBA00022801"/>
    </source>
</evidence>
<feature type="repeat" description="PPR" evidence="6">
    <location>
        <begin position="173"/>
        <end position="207"/>
    </location>
</feature>
<dbReference type="PROSITE" id="PS51910">
    <property type="entry name" value="GH18_2"/>
    <property type="match status" value="1"/>
</dbReference>
<dbReference type="Gene3D" id="3.20.20.80">
    <property type="entry name" value="Glycosidases"/>
    <property type="match status" value="1"/>
</dbReference>
<keyword evidence="5 7" id="KW-0326">Glycosidase</keyword>
<dbReference type="InterPro" id="IPR000677">
    <property type="entry name" value="Chitinase-like"/>
</dbReference>
<dbReference type="PANTHER" id="PTHR46128">
    <property type="entry name" value="MITOCHONDRIAL GROUP I INTRON SPLICING FACTOR CCM1"/>
    <property type="match status" value="1"/>
</dbReference>
<dbReference type="AlphaFoldDB" id="A0A6V7QRZ6"/>
<evidence type="ECO:0000256" key="4">
    <source>
        <dbReference type="ARBA" id="ARBA00022946"/>
    </source>
</evidence>
<dbReference type="InterPro" id="IPR017853">
    <property type="entry name" value="GH"/>
</dbReference>
<dbReference type="Pfam" id="PF13812">
    <property type="entry name" value="PPR_3"/>
    <property type="match status" value="1"/>
</dbReference>
<reference evidence="9" key="1">
    <citation type="submission" date="2020-07" db="EMBL/GenBank/DDBJ databases">
        <authorList>
            <person name="Lin J."/>
        </authorList>
    </citation>
    <scope>NUCLEOTIDE SEQUENCE</scope>
</reference>
<feature type="repeat" description="PPR" evidence="6">
    <location>
        <begin position="665"/>
        <end position="699"/>
    </location>
</feature>
<dbReference type="GO" id="GO:0005975">
    <property type="term" value="P:carbohydrate metabolic process"/>
    <property type="evidence" value="ECO:0007669"/>
    <property type="project" value="InterPro"/>
</dbReference>
<name>A0A6V7QRZ6_ANACO</name>
<feature type="repeat" description="PPR" evidence="6">
    <location>
        <begin position="138"/>
        <end position="172"/>
    </location>
</feature>
<keyword evidence="3 7" id="KW-0378">Hydrolase</keyword>
<dbReference type="PRINTS" id="PR00551">
    <property type="entry name" value="2SGLOBULIN"/>
</dbReference>
<feature type="repeat" description="PPR" evidence="6">
    <location>
        <begin position="561"/>
        <end position="595"/>
    </location>
</feature>
<protein>
    <recommendedName>
        <fullName evidence="8">GH18 domain-containing protein</fullName>
    </recommendedName>
</protein>
<dbReference type="PROSITE" id="PS01095">
    <property type="entry name" value="GH18_1"/>
    <property type="match status" value="1"/>
</dbReference>
<proteinExistence type="inferred from homology"/>
<dbReference type="PROSITE" id="PS51375">
    <property type="entry name" value="PPR"/>
    <property type="match status" value="12"/>
</dbReference>
<dbReference type="InterPro" id="IPR050872">
    <property type="entry name" value="PPR_P_subfamily"/>
</dbReference>
<dbReference type="Gene3D" id="1.25.40.10">
    <property type="entry name" value="Tetratricopeptide repeat domain"/>
    <property type="match status" value="5"/>
</dbReference>
<keyword evidence="2" id="KW-0677">Repeat</keyword>
<feature type="repeat" description="PPR" evidence="6">
    <location>
        <begin position="355"/>
        <end position="389"/>
    </location>
</feature>
<evidence type="ECO:0000256" key="2">
    <source>
        <dbReference type="ARBA" id="ARBA00022737"/>
    </source>
</evidence>
<feature type="repeat" description="PPR" evidence="6">
    <location>
        <begin position="526"/>
        <end position="560"/>
    </location>
</feature>
<feature type="repeat" description="PPR" evidence="6">
    <location>
        <begin position="320"/>
        <end position="354"/>
    </location>
</feature>
<dbReference type="PANTHER" id="PTHR46128:SF211">
    <property type="entry name" value="PENTACOTRIPEPTIDE-REPEAT REGION OF PRORP DOMAIN-CONTAINING PROTEIN"/>
    <property type="match status" value="1"/>
</dbReference>
<dbReference type="Pfam" id="PF13041">
    <property type="entry name" value="PPR_2"/>
    <property type="match status" value="6"/>
</dbReference>
<evidence type="ECO:0000256" key="6">
    <source>
        <dbReference type="PROSITE-ProRule" id="PRU00708"/>
    </source>
</evidence>
<gene>
    <name evidence="9" type="ORF">CB5_LOCUS29201</name>
</gene>
<dbReference type="NCBIfam" id="TIGR00756">
    <property type="entry name" value="PPR"/>
    <property type="match status" value="12"/>
</dbReference>
<feature type="repeat" description="PPR" evidence="6">
    <location>
        <begin position="285"/>
        <end position="319"/>
    </location>
</feature>